<dbReference type="RefSeq" id="WP_026816916.1">
    <property type="nucleotide sequence ID" value="NZ_AUFF01000003.1"/>
</dbReference>
<dbReference type="SUPFAM" id="SSF53335">
    <property type="entry name" value="S-adenosyl-L-methionine-dependent methyltransferases"/>
    <property type="match status" value="1"/>
</dbReference>
<sequence>MRLHRLKQLLRRPPPAPEPPAARDFGALAEWQAWLRDDGELAAAQHCILSAVPTVAGGRAWPGWCGLCRRPAHFALRAGSTAGDLREQLECAHCGLNARHRAALSALLAGQSRQARVYLTEQASPAYVWLRARLPRAEGSEYGLAPDVRARMQRYYEAIGGHGALVERDVTALAFADASLDAIGSFDVLEHVPDYAAALHEFARVLRPGGRLVLTAPFLDDTQATEVLARRRADGGIEHLLDPPELHADPLGDGVLCWYHFGWDLLDTLRATGFRHAAWQRAFDPREAIFGLWTLVAHR</sequence>
<dbReference type="InterPro" id="IPR013216">
    <property type="entry name" value="Methyltransf_11"/>
</dbReference>
<dbReference type="AlphaFoldDB" id="A0A091BYB5"/>
<reference evidence="3 4" key="1">
    <citation type="submission" date="2013-09" db="EMBL/GenBank/DDBJ databases">
        <title>Genome sequencing of Arenimonas composti.</title>
        <authorList>
            <person name="Chen F."/>
            <person name="Wang G."/>
        </authorList>
    </citation>
    <scope>NUCLEOTIDE SEQUENCE [LARGE SCALE GENOMIC DNA]</scope>
    <source>
        <strain evidence="3 4">TR7-09</strain>
    </source>
</reference>
<name>A0A091BYB5_9GAMM</name>
<dbReference type="OrthoDB" id="932345at2"/>
<accession>A0A091BYB5</accession>
<dbReference type="EMBL" id="AWXU01000037">
    <property type="protein sequence ID" value="KFN49335.1"/>
    <property type="molecule type" value="Genomic_DNA"/>
</dbReference>
<dbReference type="eggNOG" id="COG2227">
    <property type="taxonomic scope" value="Bacteria"/>
</dbReference>
<dbReference type="InterPro" id="IPR029063">
    <property type="entry name" value="SAM-dependent_MTases_sf"/>
</dbReference>
<dbReference type="Gene3D" id="3.40.50.150">
    <property type="entry name" value="Vaccinia Virus protein VP39"/>
    <property type="match status" value="1"/>
</dbReference>
<organism evidence="3 4">
    <name type="scientific">Arenimonas composti TR7-09 = DSM 18010</name>
    <dbReference type="NCBI Taxonomy" id="1121013"/>
    <lineage>
        <taxon>Bacteria</taxon>
        <taxon>Pseudomonadati</taxon>
        <taxon>Pseudomonadota</taxon>
        <taxon>Gammaproteobacteria</taxon>
        <taxon>Lysobacterales</taxon>
        <taxon>Lysobacteraceae</taxon>
        <taxon>Arenimonas</taxon>
    </lineage>
</organism>
<dbReference type="GO" id="GO:0008757">
    <property type="term" value="F:S-adenosylmethionine-dependent methyltransferase activity"/>
    <property type="evidence" value="ECO:0007669"/>
    <property type="project" value="InterPro"/>
</dbReference>
<dbReference type="CDD" id="cd02440">
    <property type="entry name" value="AdoMet_MTases"/>
    <property type="match status" value="1"/>
</dbReference>
<proteinExistence type="predicted"/>
<dbReference type="Proteomes" id="UP000029391">
    <property type="component" value="Unassembled WGS sequence"/>
</dbReference>
<dbReference type="STRING" id="1121013.GCA_000426365_01652"/>
<feature type="region of interest" description="Disordered" evidence="1">
    <location>
        <begin position="1"/>
        <end position="21"/>
    </location>
</feature>
<keyword evidence="4" id="KW-1185">Reference proteome</keyword>
<evidence type="ECO:0000256" key="1">
    <source>
        <dbReference type="SAM" id="MobiDB-lite"/>
    </source>
</evidence>
<feature type="compositionally biased region" description="Basic residues" evidence="1">
    <location>
        <begin position="1"/>
        <end position="10"/>
    </location>
</feature>
<protein>
    <recommendedName>
        <fullName evidence="2">Methyltransferase type 11 domain-containing protein</fullName>
    </recommendedName>
</protein>
<evidence type="ECO:0000313" key="3">
    <source>
        <dbReference type="EMBL" id="KFN49335.1"/>
    </source>
</evidence>
<gene>
    <name evidence="3" type="ORF">P873_11220</name>
</gene>
<feature type="domain" description="Methyltransferase type 11" evidence="2">
    <location>
        <begin position="164"/>
        <end position="214"/>
    </location>
</feature>
<comment type="caution">
    <text evidence="3">The sequence shown here is derived from an EMBL/GenBank/DDBJ whole genome shotgun (WGS) entry which is preliminary data.</text>
</comment>
<evidence type="ECO:0000259" key="2">
    <source>
        <dbReference type="Pfam" id="PF08241"/>
    </source>
</evidence>
<dbReference type="Pfam" id="PF08241">
    <property type="entry name" value="Methyltransf_11"/>
    <property type="match status" value="1"/>
</dbReference>
<evidence type="ECO:0000313" key="4">
    <source>
        <dbReference type="Proteomes" id="UP000029391"/>
    </source>
</evidence>